<dbReference type="Proteomes" id="UP000198521">
    <property type="component" value="Unassembled WGS sequence"/>
</dbReference>
<gene>
    <name evidence="1" type="ORF">SAMN04487910_0434</name>
</gene>
<dbReference type="AlphaFoldDB" id="A0A1H7GVK8"/>
<dbReference type="STRING" id="1038014.SAMN04487910_0434"/>
<evidence type="ECO:0000313" key="1">
    <source>
        <dbReference type="EMBL" id="SEK39905.1"/>
    </source>
</evidence>
<protein>
    <submittedName>
        <fullName evidence="1">Uncharacterized protein</fullName>
    </submittedName>
</protein>
<proteinExistence type="predicted"/>
<sequence length="265" mass="32252">MLKKLLTITIVICLAFLFQSYKVDVKTKKINQTLVNFFLNLELTKRNQEIQGIYDYIPHLNSDDKIENIVFNSILKNGFIENITFDYHKNVLSKIEYQIKRDEIENHIIFKYHFNYSNDKLNSVYIKNRLLYKFNYNSSGVLKEIKYFRKDQVTEVYNILYHYDNQMIRFSLDIIKNDDVYFNVNESKDFLIWNKDLKIKKFSFDVFSYENITYLNSKNIETITYSTTIDQNLLFTWLYIQFDKRNNWTERKSKGYTSYRIINYK</sequence>
<name>A0A1H7GVK8_AQUAM</name>
<evidence type="ECO:0000313" key="2">
    <source>
        <dbReference type="Proteomes" id="UP000198521"/>
    </source>
</evidence>
<reference evidence="1 2" key="1">
    <citation type="submission" date="2016-10" db="EMBL/GenBank/DDBJ databases">
        <authorList>
            <person name="de Groot N.N."/>
        </authorList>
    </citation>
    <scope>NUCLEOTIDE SEQUENCE [LARGE SCALE GENOMIC DNA]</scope>
    <source>
        <strain evidence="1 2">DSM 25232</strain>
    </source>
</reference>
<dbReference type="EMBL" id="FOAB01000001">
    <property type="protein sequence ID" value="SEK39905.1"/>
    <property type="molecule type" value="Genomic_DNA"/>
</dbReference>
<keyword evidence="2" id="KW-1185">Reference proteome</keyword>
<organism evidence="1 2">
    <name type="scientific">Aquimarina amphilecti</name>
    <dbReference type="NCBI Taxonomy" id="1038014"/>
    <lineage>
        <taxon>Bacteria</taxon>
        <taxon>Pseudomonadati</taxon>
        <taxon>Bacteroidota</taxon>
        <taxon>Flavobacteriia</taxon>
        <taxon>Flavobacteriales</taxon>
        <taxon>Flavobacteriaceae</taxon>
        <taxon>Aquimarina</taxon>
    </lineage>
</organism>
<accession>A0A1H7GVK8</accession>